<evidence type="ECO:0000256" key="1">
    <source>
        <dbReference type="SAM" id="MobiDB-lite"/>
    </source>
</evidence>
<dbReference type="Proteomes" id="UP001385951">
    <property type="component" value="Unassembled WGS sequence"/>
</dbReference>
<keyword evidence="4" id="KW-1185">Reference proteome</keyword>
<keyword evidence="2" id="KW-0732">Signal</keyword>
<reference evidence="3 4" key="1">
    <citation type="submission" date="2022-09" db="EMBL/GenBank/DDBJ databases">
        <authorList>
            <person name="Palmer J.M."/>
        </authorList>
    </citation>
    <scope>NUCLEOTIDE SEQUENCE [LARGE SCALE GENOMIC DNA]</scope>
    <source>
        <strain evidence="3 4">DSM 7382</strain>
    </source>
</reference>
<name>A0AAW0FW87_9APHY</name>
<feature type="signal peptide" evidence="2">
    <location>
        <begin position="1"/>
        <end position="30"/>
    </location>
</feature>
<evidence type="ECO:0000313" key="4">
    <source>
        <dbReference type="Proteomes" id="UP001385951"/>
    </source>
</evidence>
<sequence length="110" mass="12669">MDRDVGYKAQKQHDWRVLRFVLLVSILAQAREYLSQGPRKGQHRRPLNLTAPSPGSKGCPHMGNVDTFSLTYDPMLVSPEACPRGVAGDTMYGVEEERWARWWWLKRKKG</sequence>
<evidence type="ECO:0000256" key="2">
    <source>
        <dbReference type="SAM" id="SignalP"/>
    </source>
</evidence>
<organism evidence="3 4">
    <name type="scientific">Cerrena zonata</name>
    <dbReference type="NCBI Taxonomy" id="2478898"/>
    <lineage>
        <taxon>Eukaryota</taxon>
        <taxon>Fungi</taxon>
        <taxon>Dikarya</taxon>
        <taxon>Basidiomycota</taxon>
        <taxon>Agaricomycotina</taxon>
        <taxon>Agaricomycetes</taxon>
        <taxon>Polyporales</taxon>
        <taxon>Cerrenaceae</taxon>
        <taxon>Cerrena</taxon>
    </lineage>
</organism>
<feature type="region of interest" description="Disordered" evidence="1">
    <location>
        <begin position="35"/>
        <end position="60"/>
    </location>
</feature>
<dbReference type="EMBL" id="JASBNA010000030">
    <property type="protein sequence ID" value="KAK7683597.1"/>
    <property type="molecule type" value="Genomic_DNA"/>
</dbReference>
<accession>A0AAW0FW87</accession>
<evidence type="ECO:0000313" key="3">
    <source>
        <dbReference type="EMBL" id="KAK7683597.1"/>
    </source>
</evidence>
<comment type="caution">
    <text evidence="3">The sequence shown here is derived from an EMBL/GenBank/DDBJ whole genome shotgun (WGS) entry which is preliminary data.</text>
</comment>
<protein>
    <submittedName>
        <fullName evidence="3">Uncharacterized protein</fullName>
    </submittedName>
</protein>
<dbReference type="AlphaFoldDB" id="A0AAW0FW87"/>
<feature type="chain" id="PRO_5043821920" evidence="2">
    <location>
        <begin position="31"/>
        <end position="110"/>
    </location>
</feature>
<gene>
    <name evidence="3" type="ORF">QCA50_013435</name>
</gene>
<proteinExistence type="predicted"/>